<feature type="transmembrane region" description="Helical" evidence="10">
    <location>
        <begin position="1033"/>
        <end position="1052"/>
    </location>
</feature>
<evidence type="ECO:0000256" key="7">
    <source>
        <dbReference type="ARBA" id="ARBA00023136"/>
    </source>
</evidence>
<feature type="compositionally biased region" description="Basic and acidic residues" evidence="9">
    <location>
        <begin position="517"/>
        <end position="527"/>
    </location>
</feature>
<evidence type="ECO:0000256" key="2">
    <source>
        <dbReference type="ARBA" id="ARBA00022448"/>
    </source>
</evidence>
<feature type="region of interest" description="Disordered" evidence="9">
    <location>
        <begin position="342"/>
        <end position="361"/>
    </location>
</feature>
<evidence type="ECO:0000313" key="12">
    <source>
        <dbReference type="EMBL" id="KAL3796729.1"/>
    </source>
</evidence>
<feature type="transmembrane region" description="Helical" evidence="10">
    <location>
        <begin position="639"/>
        <end position="659"/>
    </location>
</feature>
<dbReference type="GO" id="GO:0006814">
    <property type="term" value="P:sodium ion transport"/>
    <property type="evidence" value="ECO:0007669"/>
    <property type="project" value="UniProtKB-KW"/>
</dbReference>
<feature type="transmembrane region" description="Helical" evidence="10">
    <location>
        <begin position="1072"/>
        <end position="1092"/>
    </location>
</feature>
<feature type="compositionally biased region" description="Basic and acidic residues" evidence="9">
    <location>
        <begin position="13"/>
        <end position="27"/>
    </location>
</feature>
<evidence type="ECO:0000313" key="13">
    <source>
        <dbReference type="Proteomes" id="UP001530315"/>
    </source>
</evidence>
<organism evidence="12 13">
    <name type="scientific">Stephanodiscus triporus</name>
    <dbReference type="NCBI Taxonomy" id="2934178"/>
    <lineage>
        <taxon>Eukaryota</taxon>
        <taxon>Sar</taxon>
        <taxon>Stramenopiles</taxon>
        <taxon>Ochrophyta</taxon>
        <taxon>Bacillariophyta</taxon>
        <taxon>Coscinodiscophyceae</taxon>
        <taxon>Thalassiosirophycidae</taxon>
        <taxon>Stephanodiscales</taxon>
        <taxon>Stephanodiscaceae</taxon>
        <taxon>Stephanodiscus</taxon>
    </lineage>
</organism>
<keyword evidence="8" id="KW-0739">Sodium transport</keyword>
<feature type="transmembrane region" description="Helical" evidence="10">
    <location>
        <begin position="811"/>
        <end position="836"/>
    </location>
</feature>
<dbReference type="PANTHER" id="PTHR10110:SF187">
    <property type="entry name" value="SODIUM_HYDROGEN EXCHANGER"/>
    <property type="match status" value="1"/>
</dbReference>
<keyword evidence="5" id="KW-0915">Sodium</keyword>
<evidence type="ECO:0000256" key="8">
    <source>
        <dbReference type="ARBA" id="ARBA00023201"/>
    </source>
</evidence>
<feature type="transmembrane region" description="Helical" evidence="10">
    <location>
        <begin position="700"/>
        <end position="719"/>
    </location>
</feature>
<feature type="compositionally biased region" description="Basic and acidic residues" evidence="9">
    <location>
        <begin position="233"/>
        <end position="244"/>
    </location>
</feature>
<accession>A0ABD3Q9S1</accession>
<feature type="region of interest" description="Disordered" evidence="9">
    <location>
        <begin position="225"/>
        <end position="313"/>
    </location>
</feature>
<keyword evidence="13" id="KW-1185">Reference proteome</keyword>
<feature type="transmembrane region" description="Helical" evidence="10">
    <location>
        <begin position="198"/>
        <end position="216"/>
    </location>
</feature>
<feature type="transmembrane region" description="Helical" evidence="10">
    <location>
        <begin position="739"/>
        <end position="757"/>
    </location>
</feature>
<evidence type="ECO:0000259" key="11">
    <source>
        <dbReference type="Pfam" id="PF00999"/>
    </source>
</evidence>
<keyword evidence="3 10" id="KW-0812">Transmembrane</keyword>
<feature type="region of interest" description="Disordered" evidence="9">
    <location>
        <begin position="1124"/>
        <end position="1151"/>
    </location>
</feature>
<feature type="domain" description="Cation/H+ exchanger transmembrane" evidence="11">
    <location>
        <begin position="949"/>
        <end position="1093"/>
    </location>
</feature>
<feature type="domain" description="Cation/H+ exchanger transmembrane" evidence="11">
    <location>
        <begin position="622"/>
        <end position="886"/>
    </location>
</feature>
<feature type="region of interest" description="Disordered" evidence="9">
    <location>
        <begin position="126"/>
        <end position="165"/>
    </location>
</feature>
<evidence type="ECO:0000256" key="6">
    <source>
        <dbReference type="ARBA" id="ARBA00023065"/>
    </source>
</evidence>
<evidence type="ECO:0000256" key="5">
    <source>
        <dbReference type="ARBA" id="ARBA00023053"/>
    </source>
</evidence>
<dbReference type="PANTHER" id="PTHR10110">
    <property type="entry name" value="SODIUM/HYDROGEN EXCHANGER"/>
    <property type="match status" value="1"/>
</dbReference>
<gene>
    <name evidence="12" type="ORF">ACHAW5_010841</name>
</gene>
<dbReference type="Proteomes" id="UP001530315">
    <property type="component" value="Unassembled WGS sequence"/>
</dbReference>
<dbReference type="InterPro" id="IPR006153">
    <property type="entry name" value="Cation/H_exchanger_TM"/>
</dbReference>
<evidence type="ECO:0000256" key="10">
    <source>
        <dbReference type="SAM" id="Phobius"/>
    </source>
</evidence>
<evidence type="ECO:0000256" key="3">
    <source>
        <dbReference type="ARBA" id="ARBA00022692"/>
    </source>
</evidence>
<evidence type="ECO:0000256" key="9">
    <source>
        <dbReference type="SAM" id="MobiDB-lite"/>
    </source>
</evidence>
<dbReference type="InterPro" id="IPR004709">
    <property type="entry name" value="NaH_exchanger"/>
</dbReference>
<dbReference type="AlphaFoldDB" id="A0ABD3Q9S1"/>
<feature type="region of interest" description="Disordered" evidence="9">
    <location>
        <begin position="503"/>
        <end position="536"/>
    </location>
</feature>
<keyword evidence="6" id="KW-0406">Ion transport</keyword>
<sequence length="1151" mass="123309">MLRSRSRRTNNNTDHHRDDSSSKDNNDRGGGGDNDNNNNDNDDGIIIPPTNRARRRRNMRSRSGVGVGVGIGIGIGFGGGGESLDAEEDDENDDNDEIDVDADLRSLLSGGSSSSAAAASGVGRSTTYSGITHLAPSSSSLDDRRRRQAAARGAASSAGGTGDSSTAVVPVAAVANGDEGGGHVACRCRGGRFRGGKAWPLSLLVVVVAVLLLLAWEMTAGPSGGAATFLLGDGRRGRWDEREGGGGGGSVRRQPPSSATAVGGKKFPRGRAEGGKDGGTAGSAFLPPPPAAEKRGKKRAEEEGDDNGGRNWGIMEAIQNIDRVFMDSRPPRPGVVVVVDDDANANDAAAGRDGRRDETDEEVPVVRGDDDALPANADALDAYAYALPASDALECRSSVIAFVINATDVKDECDGLRRAFDKACSVQQETRENTMDDSDEIGSEGDYRVDESSSSSAVVVAAHPQKQEKAEGPLISLNIPTANKHVSEGMLNDALLLQRTDVESLHSSLDTPPPQKGAREDGRRPGVDDDGGGDALTTAAAANGPNITAAAAAAVKDVAESAEAIRTAVEGVQKSMMNDPKSVEARTCCASILSVFHEHCDPTTAGVEDYSDQRLLVVVFVITVCGMVKSVIRHLNIRWLPEAGGCILVGVLGYLVLQHMPHVRFAFDGDMFLRIMVPPIVFEAAVKINKQSFRRHVIPITIFAIVGTLASTAFTAFILHKGSSLLRHYVTTIPVKESLIFGALISSIDPIAVLSVLSSMGMTDTDTIYVLIFGESLLNDGVAIVLFQTLVHFLDESLVIDAEVILDASMHFVVVALGSILVGMASGACATLYFSLMHGCQTPMVEVIMFCCWSFVPYYVCDMVEWSGIVAIVANGFIMDLFVIGQKHQHHKTSHSDVDDEVDFLVNGTGASSNTNGKTRPHRQQRCRSIFTYEGHLSPKADSHVHFVIEIFATLMETAIFAYLGLFLFSPRYHWSFYLSLMSIFATVLGRVIMIPLFSHVANIFNQMSLSGQQQPNQLNSNEGVHIDHRMQVVLVFAGLRGAMSFALVEHIPMFDTTTGQGSRLKPELKAMTSASIIFTLFVLGGATSYLLERLGYSVNKQQGQDDVEEVSLLGQIQDKKRSHVALTRKTPQSNDVGLRNNRSVRQRGSR</sequence>
<dbReference type="GO" id="GO:0016020">
    <property type="term" value="C:membrane"/>
    <property type="evidence" value="ECO:0007669"/>
    <property type="project" value="UniProtKB-SubCell"/>
</dbReference>
<feature type="region of interest" description="Disordered" evidence="9">
    <location>
        <begin position="430"/>
        <end position="456"/>
    </location>
</feature>
<dbReference type="PRINTS" id="PR01084">
    <property type="entry name" value="NAHEXCHNGR"/>
</dbReference>
<evidence type="ECO:0000256" key="1">
    <source>
        <dbReference type="ARBA" id="ARBA00004141"/>
    </source>
</evidence>
<keyword evidence="7 10" id="KW-0472">Membrane</keyword>
<name>A0ABD3Q9S1_9STRA</name>
<feature type="region of interest" description="Disordered" evidence="9">
    <location>
        <begin position="1"/>
        <end position="70"/>
    </location>
</feature>
<reference evidence="12 13" key="1">
    <citation type="submission" date="2024-10" db="EMBL/GenBank/DDBJ databases">
        <title>Updated reference genomes for cyclostephanoid diatoms.</title>
        <authorList>
            <person name="Roberts W.R."/>
            <person name="Alverson A.J."/>
        </authorList>
    </citation>
    <scope>NUCLEOTIDE SEQUENCE [LARGE SCALE GENOMIC DNA]</scope>
    <source>
        <strain evidence="12 13">AJA276-08</strain>
    </source>
</reference>
<keyword evidence="2" id="KW-0813">Transport</keyword>
<comment type="caution">
    <text evidence="12">The sequence shown here is derived from an EMBL/GenBank/DDBJ whole genome shotgun (WGS) entry which is preliminary data.</text>
</comment>
<feature type="transmembrane region" description="Helical" evidence="10">
    <location>
        <begin position="866"/>
        <end position="884"/>
    </location>
</feature>
<dbReference type="EMBL" id="JALLAZ020000377">
    <property type="protein sequence ID" value="KAL3796729.1"/>
    <property type="molecule type" value="Genomic_DNA"/>
</dbReference>
<feature type="compositionally biased region" description="Low complexity" evidence="9">
    <location>
        <begin position="150"/>
        <end position="165"/>
    </location>
</feature>
<dbReference type="Gene3D" id="6.10.140.1330">
    <property type="match status" value="1"/>
</dbReference>
<protein>
    <recommendedName>
        <fullName evidence="11">Cation/H+ exchanger transmembrane domain-containing protein</fullName>
    </recommendedName>
</protein>
<proteinExistence type="predicted"/>
<dbReference type="InterPro" id="IPR018422">
    <property type="entry name" value="Cation/H_exchanger_CPA1"/>
</dbReference>
<feature type="transmembrane region" description="Helical" evidence="10">
    <location>
        <begin position="947"/>
        <end position="969"/>
    </location>
</feature>
<feature type="transmembrane region" description="Helical" evidence="10">
    <location>
        <begin position="975"/>
        <end position="998"/>
    </location>
</feature>
<dbReference type="Pfam" id="PF00999">
    <property type="entry name" value="Na_H_Exchanger"/>
    <property type="match status" value="2"/>
</dbReference>
<comment type="subcellular location">
    <subcellularLocation>
        <location evidence="1">Membrane</location>
        <topology evidence="1">Multi-pass membrane protein</topology>
    </subcellularLocation>
</comment>
<evidence type="ECO:0000256" key="4">
    <source>
        <dbReference type="ARBA" id="ARBA00022989"/>
    </source>
</evidence>
<feature type="compositionally biased region" description="Polar residues" evidence="9">
    <location>
        <begin position="1130"/>
        <end position="1142"/>
    </location>
</feature>
<keyword evidence="4 10" id="KW-1133">Transmembrane helix</keyword>